<proteinExistence type="predicted"/>
<name>A0A645JEF4_9ZZZZ</name>
<dbReference type="EMBL" id="VSSQ01130133">
    <property type="protein sequence ID" value="MPN57953.1"/>
    <property type="molecule type" value="Genomic_DNA"/>
</dbReference>
<organism evidence="1">
    <name type="scientific">bioreactor metagenome</name>
    <dbReference type="NCBI Taxonomy" id="1076179"/>
    <lineage>
        <taxon>unclassified sequences</taxon>
        <taxon>metagenomes</taxon>
        <taxon>ecological metagenomes</taxon>
    </lineage>
</organism>
<comment type="caution">
    <text evidence="1">The sequence shown here is derived from an EMBL/GenBank/DDBJ whole genome shotgun (WGS) entry which is preliminary data.</text>
</comment>
<protein>
    <submittedName>
        <fullName evidence="1">Uncharacterized protein</fullName>
    </submittedName>
</protein>
<accession>A0A645JEF4</accession>
<gene>
    <name evidence="1" type="ORF">SDC9_205649</name>
</gene>
<sequence length="54" mass="6479">MKIEFFYKCKDGRVIGRETECKDKLEDKIKYIKTYAHKLENDESYGESVLELED</sequence>
<reference evidence="1" key="1">
    <citation type="submission" date="2019-08" db="EMBL/GenBank/DDBJ databases">
        <authorList>
            <person name="Kucharzyk K."/>
            <person name="Murdoch R.W."/>
            <person name="Higgins S."/>
            <person name="Loffler F."/>
        </authorList>
    </citation>
    <scope>NUCLEOTIDE SEQUENCE</scope>
</reference>
<evidence type="ECO:0000313" key="1">
    <source>
        <dbReference type="EMBL" id="MPN57953.1"/>
    </source>
</evidence>
<dbReference type="AlphaFoldDB" id="A0A645JEF4"/>